<evidence type="ECO:0000313" key="3">
    <source>
        <dbReference type="Proteomes" id="UP000737018"/>
    </source>
</evidence>
<protein>
    <submittedName>
        <fullName evidence="2">Uncharacterized protein</fullName>
    </submittedName>
</protein>
<keyword evidence="1" id="KW-0175">Coiled coil</keyword>
<evidence type="ECO:0000313" key="2">
    <source>
        <dbReference type="EMBL" id="KAF3945917.1"/>
    </source>
</evidence>
<dbReference type="EMBL" id="JRKL02010624">
    <property type="protein sequence ID" value="KAF3945917.1"/>
    <property type="molecule type" value="Genomic_DNA"/>
</dbReference>
<gene>
    <name evidence="2" type="ORF">CMV_027757</name>
</gene>
<dbReference type="AlphaFoldDB" id="A0A8J4QB79"/>
<dbReference type="Proteomes" id="UP000737018">
    <property type="component" value="Unassembled WGS sequence"/>
</dbReference>
<organism evidence="2 3">
    <name type="scientific">Castanea mollissima</name>
    <name type="common">Chinese chestnut</name>
    <dbReference type="NCBI Taxonomy" id="60419"/>
    <lineage>
        <taxon>Eukaryota</taxon>
        <taxon>Viridiplantae</taxon>
        <taxon>Streptophyta</taxon>
        <taxon>Embryophyta</taxon>
        <taxon>Tracheophyta</taxon>
        <taxon>Spermatophyta</taxon>
        <taxon>Magnoliopsida</taxon>
        <taxon>eudicotyledons</taxon>
        <taxon>Gunneridae</taxon>
        <taxon>Pentapetalae</taxon>
        <taxon>rosids</taxon>
        <taxon>fabids</taxon>
        <taxon>Fagales</taxon>
        <taxon>Fagaceae</taxon>
        <taxon>Castanea</taxon>
    </lineage>
</organism>
<name>A0A8J4QB79_9ROSI</name>
<comment type="caution">
    <text evidence="2">The sequence shown here is derived from an EMBL/GenBank/DDBJ whole genome shotgun (WGS) entry which is preliminary data.</text>
</comment>
<feature type="non-terminal residue" evidence="2">
    <location>
        <position position="1"/>
    </location>
</feature>
<dbReference type="OrthoDB" id="2017695at2759"/>
<feature type="coiled-coil region" evidence="1">
    <location>
        <begin position="11"/>
        <end position="41"/>
    </location>
</feature>
<sequence>KKGTIDVEERIGVAHARAGELEKQADKLKRELETRNEEKKAFEPRVNEAEKKVQELSLKLEPRECEYLLPLFI</sequence>
<evidence type="ECO:0000256" key="1">
    <source>
        <dbReference type="SAM" id="Coils"/>
    </source>
</evidence>
<accession>A0A8J4QB79</accession>
<keyword evidence="3" id="KW-1185">Reference proteome</keyword>
<reference evidence="2" key="1">
    <citation type="submission" date="2020-03" db="EMBL/GenBank/DDBJ databases">
        <title>Castanea mollissima Vanexum genome sequencing.</title>
        <authorList>
            <person name="Staton M."/>
        </authorList>
    </citation>
    <scope>NUCLEOTIDE SEQUENCE</scope>
    <source>
        <tissue evidence="2">Leaf</tissue>
    </source>
</reference>
<proteinExistence type="predicted"/>